<dbReference type="SMART" id="SM00028">
    <property type="entry name" value="TPR"/>
    <property type="match status" value="4"/>
</dbReference>
<dbReference type="KEGG" id="wna:KA717_19630"/>
<feature type="repeat" description="TPR" evidence="3">
    <location>
        <begin position="278"/>
        <end position="311"/>
    </location>
</feature>
<dbReference type="InterPro" id="IPR011990">
    <property type="entry name" value="TPR-like_helical_dom_sf"/>
</dbReference>
<dbReference type="SUPFAM" id="SSF48452">
    <property type="entry name" value="TPR-like"/>
    <property type="match status" value="1"/>
</dbReference>
<dbReference type="Pfam" id="PF00515">
    <property type="entry name" value="TPR_1"/>
    <property type="match status" value="1"/>
</dbReference>
<gene>
    <name evidence="4" type="ORF">KA717_19630</name>
</gene>
<dbReference type="InterPro" id="IPR019734">
    <property type="entry name" value="TPR_rpt"/>
</dbReference>
<evidence type="ECO:0000256" key="2">
    <source>
        <dbReference type="ARBA" id="ARBA00022803"/>
    </source>
</evidence>
<dbReference type="PROSITE" id="PS50293">
    <property type="entry name" value="TPR_REGION"/>
    <property type="match status" value="1"/>
</dbReference>
<dbReference type="PROSITE" id="PS50005">
    <property type="entry name" value="TPR"/>
    <property type="match status" value="4"/>
</dbReference>
<keyword evidence="2 3" id="KW-0802">TPR repeat</keyword>
<dbReference type="AlphaFoldDB" id="A0A977PZ14"/>
<dbReference type="Gene3D" id="1.25.40.10">
    <property type="entry name" value="Tetratricopeptide repeat domain"/>
    <property type="match status" value="2"/>
</dbReference>
<reference evidence="4" key="1">
    <citation type="submission" date="2021-04" db="EMBL/GenBank/DDBJ databases">
        <title>Genome sequence of Woronichinia naegeliana from Washington state freshwater lake bloom.</title>
        <authorList>
            <person name="Dreher T.W."/>
        </authorList>
    </citation>
    <scope>NUCLEOTIDE SEQUENCE</scope>
    <source>
        <strain evidence="4">WA131</strain>
    </source>
</reference>
<proteinExistence type="predicted"/>
<dbReference type="Pfam" id="PF13432">
    <property type="entry name" value="TPR_16"/>
    <property type="match status" value="1"/>
</dbReference>
<organism evidence="4">
    <name type="scientific">Woronichinia naegeliana WA131</name>
    <dbReference type="NCBI Taxonomy" id="2824559"/>
    <lineage>
        <taxon>Bacteria</taxon>
        <taxon>Bacillati</taxon>
        <taxon>Cyanobacteriota</taxon>
        <taxon>Cyanophyceae</taxon>
        <taxon>Synechococcales</taxon>
        <taxon>Coelosphaeriaceae</taxon>
        <taxon>Woronichinia</taxon>
    </lineage>
</organism>
<name>A0A977PZ14_9CYAN</name>
<sequence length="377" mass="43579">MIATTIDWDQDVVSSKEESYQSLQNALNRNQGFGLYFVRSSPVQTQAIIEDIKRDLPNKNIGVLPLTYEVDNLFNLITNLPNYQNLNILFISGLELSLLRYEERESEGLFLLSQSAVYGGTWAGVPRILGHLNLSRERFREHFPFSIVFCLPEFALRYFIRRAPDFFDWRSGIYEFPLDQDTLSKELKEKLAELKAYLSDSPNLEKYKASELWFEMGLVFAMVGEQIKAISAFDRVLQFYPDEYNALYNKGVALEDLGRYEESITAYDNVLKMRPSDYEAWNSRGLALFNLDRYEEAIASYDNALKIKPDYHEAWYNRGNALGNLGRNEEAITSYDNALKFKSDKYKAWNHRGNALLVPMPYKKIALAIENLKGCDL</sequence>
<dbReference type="InterPro" id="IPR051685">
    <property type="entry name" value="Ycf3/AcsC/BcsC/TPR_MFPF"/>
</dbReference>
<protein>
    <submittedName>
        <fullName evidence="4">Tetratricopeptide repeat protein</fullName>
    </submittedName>
</protein>
<dbReference type="PANTHER" id="PTHR44943:SF8">
    <property type="entry name" value="TPR REPEAT-CONTAINING PROTEIN MJ0263"/>
    <property type="match status" value="1"/>
</dbReference>
<keyword evidence="1" id="KW-0677">Repeat</keyword>
<accession>A0A977PZ14</accession>
<dbReference type="PANTHER" id="PTHR44943">
    <property type="entry name" value="CELLULOSE SYNTHASE OPERON PROTEIN C"/>
    <property type="match status" value="1"/>
</dbReference>
<evidence type="ECO:0000313" key="4">
    <source>
        <dbReference type="EMBL" id="UXE64479.1"/>
    </source>
</evidence>
<feature type="repeat" description="TPR" evidence="3">
    <location>
        <begin position="244"/>
        <end position="277"/>
    </location>
</feature>
<evidence type="ECO:0000256" key="1">
    <source>
        <dbReference type="ARBA" id="ARBA00022737"/>
    </source>
</evidence>
<feature type="repeat" description="TPR" evidence="3">
    <location>
        <begin position="312"/>
        <end position="345"/>
    </location>
</feature>
<dbReference type="Proteomes" id="UP001065613">
    <property type="component" value="Chromosome"/>
</dbReference>
<feature type="repeat" description="TPR" evidence="3">
    <location>
        <begin position="210"/>
        <end position="243"/>
    </location>
</feature>
<evidence type="ECO:0000256" key="3">
    <source>
        <dbReference type="PROSITE-ProRule" id="PRU00339"/>
    </source>
</evidence>
<dbReference type="EMBL" id="CP073041">
    <property type="protein sequence ID" value="UXE64479.1"/>
    <property type="molecule type" value="Genomic_DNA"/>
</dbReference>